<proteinExistence type="predicted"/>
<dbReference type="PIRSF" id="PIRSF011396">
    <property type="entry name" value="Trp_halogenase"/>
    <property type="match status" value="1"/>
</dbReference>
<gene>
    <name evidence="1" type="ORF">ACFODX_02875</name>
</gene>
<name>A0ABV7FD40_9GAMM</name>
<dbReference type="Gene3D" id="3.50.50.60">
    <property type="entry name" value="FAD/NAD(P)-binding domain"/>
    <property type="match status" value="1"/>
</dbReference>
<keyword evidence="2" id="KW-1185">Reference proteome</keyword>
<dbReference type="PANTHER" id="PTHR43747:SF4">
    <property type="entry name" value="FLAVIN-DEPENDENT TRYPTOPHAN HALOGENASE"/>
    <property type="match status" value="1"/>
</dbReference>
<dbReference type="EC" id="1.14.19.-" evidence="1"/>
<reference evidence="2" key="1">
    <citation type="journal article" date="2019" name="Int. J. Syst. Evol. Microbiol.">
        <title>The Global Catalogue of Microorganisms (GCM) 10K type strain sequencing project: providing services to taxonomists for standard genome sequencing and annotation.</title>
        <authorList>
            <consortium name="The Broad Institute Genomics Platform"/>
            <consortium name="The Broad Institute Genome Sequencing Center for Infectious Disease"/>
            <person name="Wu L."/>
            <person name="Ma J."/>
        </authorList>
    </citation>
    <scope>NUCLEOTIDE SEQUENCE [LARGE SCALE GENOMIC DNA]</scope>
    <source>
        <strain evidence="2">KCTC 52237</strain>
    </source>
</reference>
<dbReference type="InterPro" id="IPR006905">
    <property type="entry name" value="Flavin_halogenase"/>
</dbReference>
<protein>
    <submittedName>
        <fullName evidence="1">Tryptophan halogenase family protein</fullName>
        <ecNumber evidence="1">1.14.19.-</ecNumber>
    </submittedName>
</protein>
<evidence type="ECO:0000313" key="2">
    <source>
        <dbReference type="Proteomes" id="UP001595555"/>
    </source>
</evidence>
<comment type="caution">
    <text evidence="1">The sequence shown here is derived from an EMBL/GenBank/DDBJ whole genome shotgun (WGS) entry which is preliminary data.</text>
</comment>
<sequence>MISDSVKKVVIAGGGTAGWMTAAALSRLIGKNLEIILIESDEIPTVGVGEATIPPIINFHRLLKINEQEFMKATNATFKLGISFENWRQPGMEYFHSFGITGQDCWAATFHNFWLKGLEAGFNDEFETYCLEIQAARKNKFAHNPGHQPNYAYHFDAGLYAGFLRKIAEEHGVVRLEGKIQQVRLNSETGFIESLLLANGNHVNGDLFIDCTGMQALLIEQALNAGYEDWSHWLPCDRAIPLQTTSVSDVTPYTRSTAHEAGWQWRIPLQHRVGNGLVYCSKYLSDENAEALLRSKVTGEPITEARVIRFRTGRRRKQWLKNCVAVGLSSGFLEPLESTSIHLIQRSVIRLLQLFPLRGIKEPDVAEYNRQANSEIEYIRDFIILHYKVTERTDSPFWRYCKNMEVPESLARKIELFRQCGRIFREDVDLFHENSWVQVMMGQGVVPQQYHPIVNMMPRDELELFLTGIKKSIHNTVKELPSHQQYLNFYCKAVQK</sequence>
<dbReference type="Proteomes" id="UP001595555">
    <property type="component" value="Unassembled WGS sequence"/>
</dbReference>
<dbReference type="SUPFAM" id="SSF51905">
    <property type="entry name" value="FAD/NAD(P)-binding domain"/>
    <property type="match status" value="1"/>
</dbReference>
<dbReference type="Pfam" id="PF04820">
    <property type="entry name" value="Trp_halogenase"/>
    <property type="match status" value="1"/>
</dbReference>
<dbReference type="InterPro" id="IPR036188">
    <property type="entry name" value="FAD/NAD-bd_sf"/>
</dbReference>
<dbReference type="EMBL" id="JBHRTF010000002">
    <property type="protein sequence ID" value="MFC3114483.1"/>
    <property type="molecule type" value="Genomic_DNA"/>
</dbReference>
<keyword evidence="1" id="KW-0560">Oxidoreductase</keyword>
<dbReference type="InterPro" id="IPR033856">
    <property type="entry name" value="Trp_halogen"/>
</dbReference>
<accession>A0ABV7FD40</accession>
<organism evidence="1 2">
    <name type="scientific">Cellvibrio fontiphilus</name>
    <dbReference type="NCBI Taxonomy" id="1815559"/>
    <lineage>
        <taxon>Bacteria</taxon>
        <taxon>Pseudomonadati</taxon>
        <taxon>Pseudomonadota</taxon>
        <taxon>Gammaproteobacteria</taxon>
        <taxon>Cellvibrionales</taxon>
        <taxon>Cellvibrionaceae</taxon>
        <taxon>Cellvibrio</taxon>
    </lineage>
</organism>
<evidence type="ECO:0000313" key="1">
    <source>
        <dbReference type="EMBL" id="MFC3114483.1"/>
    </source>
</evidence>
<dbReference type="PANTHER" id="PTHR43747">
    <property type="entry name" value="FAD-BINDING PROTEIN"/>
    <property type="match status" value="1"/>
</dbReference>
<dbReference type="GO" id="GO:0016491">
    <property type="term" value="F:oxidoreductase activity"/>
    <property type="evidence" value="ECO:0007669"/>
    <property type="project" value="UniProtKB-KW"/>
</dbReference>
<dbReference type="RefSeq" id="WP_378115865.1">
    <property type="nucleotide sequence ID" value="NZ_JBHRTF010000002.1"/>
</dbReference>
<dbReference type="InterPro" id="IPR050816">
    <property type="entry name" value="Flavin-dep_Halogenase_NPB"/>
</dbReference>